<dbReference type="AlphaFoldDB" id="A0AA88JSK6"/>
<name>A0AA88JSK6_RHIRH</name>
<dbReference type="Proteomes" id="UP000473658">
    <property type="component" value="Unassembled WGS sequence"/>
</dbReference>
<evidence type="ECO:0000259" key="1">
    <source>
        <dbReference type="Pfam" id="PF08937"/>
    </source>
</evidence>
<protein>
    <recommendedName>
        <fullName evidence="1">Thoeris protein ThsB TIR-like domain-containing protein</fullName>
    </recommendedName>
</protein>
<sequence length="172" mass="19845">MGVSVSYSYPTYVVFDGDNDAWAYQFMKGWNALPNVDFTFFNAHDLDNMTSRAQSEEYVKKNLRARMEQSGAVLVLVGDSTKNLYRFVRWEMELALSMDLPIIAANLNDSREQDALCPPIIRDKCVVHVPFKLKPIKHAMTSWPSQYRQLSAADRAQGWRCYNDDLYKSWGL</sequence>
<evidence type="ECO:0000313" key="3">
    <source>
        <dbReference type="Proteomes" id="UP000473658"/>
    </source>
</evidence>
<dbReference type="InterPro" id="IPR015032">
    <property type="entry name" value="ThsB__TIR-like_domain"/>
</dbReference>
<dbReference type="Pfam" id="PF08937">
    <property type="entry name" value="ThsB_TIR"/>
    <property type="match status" value="1"/>
</dbReference>
<evidence type="ECO:0000313" key="2">
    <source>
        <dbReference type="EMBL" id="KAA3504562.1"/>
    </source>
</evidence>
<accession>A0AA88JSK6</accession>
<reference evidence="2 3" key="1">
    <citation type="submission" date="2018-08" db="EMBL/GenBank/DDBJ databases">
        <title>Crown Gall in kiwifruit.</title>
        <authorList>
            <person name="Visnovsky S.B."/>
            <person name="Pitman A.R."/>
        </authorList>
    </citation>
    <scope>NUCLEOTIDE SEQUENCE [LARGE SCALE GENOMIC DNA]</scope>
    <source>
        <strain evidence="2 3">SBV_302_78_2</strain>
    </source>
</reference>
<feature type="domain" description="Thoeris protein ThsB TIR-like" evidence="1">
    <location>
        <begin position="12"/>
        <end position="110"/>
    </location>
</feature>
<proteinExistence type="predicted"/>
<comment type="caution">
    <text evidence="2">The sequence shown here is derived from an EMBL/GenBank/DDBJ whole genome shotgun (WGS) entry which is preliminary data.</text>
</comment>
<dbReference type="Gene3D" id="3.40.50.11200">
    <property type="match status" value="1"/>
</dbReference>
<organism evidence="2 3">
    <name type="scientific">Rhizobium rhizogenes</name>
    <name type="common">Agrobacterium rhizogenes</name>
    <dbReference type="NCBI Taxonomy" id="359"/>
    <lineage>
        <taxon>Bacteria</taxon>
        <taxon>Pseudomonadati</taxon>
        <taxon>Pseudomonadota</taxon>
        <taxon>Alphaproteobacteria</taxon>
        <taxon>Hyphomicrobiales</taxon>
        <taxon>Rhizobiaceae</taxon>
        <taxon>Rhizobium/Agrobacterium group</taxon>
        <taxon>Rhizobium</taxon>
    </lineage>
</organism>
<dbReference type="EMBL" id="QRFF01000001">
    <property type="protein sequence ID" value="KAA3504562.1"/>
    <property type="molecule type" value="Genomic_DNA"/>
</dbReference>
<gene>
    <name evidence="2" type="ORF">DXM27_04935</name>
</gene>